<dbReference type="RefSeq" id="WP_110785280.1">
    <property type="nucleotide sequence ID" value="NZ_QKQS01000012.1"/>
</dbReference>
<gene>
    <name evidence="3" type="ORF">DNX69_06900</name>
</gene>
<dbReference type="OrthoDB" id="9808685at2"/>
<reference evidence="3 4" key="1">
    <citation type="submission" date="2018-06" db="EMBL/GenBank/DDBJ databases">
        <title>Draft Whole-Genome Sequence of the purple photosynthetic bacterium Rhodospeudomonas palustris XCP.</title>
        <authorList>
            <person name="Rayyan A."/>
            <person name="Meyer T.E."/>
            <person name="Kyndt J.A."/>
        </authorList>
    </citation>
    <scope>NUCLEOTIDE SEQUENCE [LARGE SCALE GENOMIC DNA]</scope>
    <source>
        <strain evidence="3 4">XCP</strain>
    </source>
</reference>
<accession>A0A323UJE6</accession>
<dbReference type="GO" id="GO:0005829">
    <property type="term" value="C:cytosol"/>
    <property type="evidence" value="ECO:0007669"/>
    <property type="project" value="TreeGrafter"/>
</dbReference>
<dbReference type="EMBL" id="QKQS01000012">
    <property type="protein sequence ID" value="PZA12624.1"/>
    <property type="molecule type" value="Genomic_DNA"/>
</dbReference>
<dbReference type="AlphaFoldDB" id="A0A323UJE6"/>
<organism evidence="3 4">
    <name type="scientific">Rhodopseudomonas palustris</name>
    <dbReference type="NCBI Taxonomy" id="1076"/>
    <lineage>
        <taxon>Bacteria</taxon>
        <taxon>Pseudomonadati</taxon>
        <taxon>Pseudomonadota</taxon>
        <taxon>Alphaproteobacteria</taxon>
        <taxon>Hyphomicrobiales</taxon>
        <taxon>Nitrobacteraceae</taxon>
        <taxon>Rhodopseudomonas</taxon>
    </lineage>
</organism>
<dbReference type="PANTHER" id="PTHR11712:SF336">
    <property type="entry name" value="3-OXOACYL-[ACYL-CARRIER-PROTEIN] SYNTHASE, MITOCHONDRIAL"/>
    <property type="match status" value="1"/>
</dbReference>
<evidence type="ECO:0000259" key="2">
    <source>
        <dbReference type="Pfam" id="PF00109"/>
    </source>
</evidence>
<evidence type="ECO:0000313" key="4">
    <source>
        <dbReference type="Proteomes" id="UP000248134"/>
    </source>
</evidence>
<dbReference type="Gene3D" id="3.40.47.10">
    <property type="match status" value="1"/>
</dbReference>
<name>A0A323UJE6_RHOPL</name>
<dbReference type="Pfam" id="PF00109">
    <property type="entry name" value="ketoacyl-synt"/>
    <property type="match status" value="1"/>
</dbReference>
<dbReference type="NCBIfam" id="NF005084">
    <property type="entry name" value="PRK06519.1"/>
    <property type="match status" value="1"/>
</dbReference>
<protein>
    <submittedName>
        <fullName evidence="3">Beta-ketoacyl-ACP synthase</fullName>
    </submittedName>
</protein>
<comment type="caution">
    <text evidence="3">The sequence shown here is derived from an EMBL/GenBank/DDBJ whole genome shotgun (WGS) entry which is preliminary data.</text>
</comment>
<feature type="domain" description="Beta-ketoacyl synthase-like N-terminal" evidence="2">
    <location>
        <begin position="16"/>
        <end position="257"/>
    </location>
</feature>
<sequence>MADTTTSHAEPIEAWITGIGLATSLAEGLDAHWDALTERRVNVDTSAFAPYVVHPLAPLSFDKQIPKKGDQRQMEAWQRIGTYAAGLALDSAGLKGNTEILSRTDMIVAAGGGERDLAVDSAVLNSEGYGTVPPGALNERLMNDLRPTLFLAQLSNLLAGNIAIVHGVTGSSRTFMGEEEAGVDAARIALARIAAGQSDIALIGAAQNGERKDLLMLYEFGDFNLKDNYAPVFARSPKGGFALGSGAAFLVIESKAHAQARGAKPYARLKNVVADQSRRRNAGDVTASLEKLWSQLGPRDGSAAIITGATGAEPVTGEETAFLRNHAGAPVRGTATAFGHVMEAQFPLGLALAALALSRGALYPPNDPTGLEVEMGTTPDQIVVIGAGHWRGEGMALVEAVR</sequence>
<proteinExistence type="predicted"/>
<dbReference type="InterPro" id="IPR016039">
    <property type="entry name" value="Thiolase-like"/>
</dbReference>
<evidence type="ECO:0000313" key="3">
    <source>
        <dbReference type="EMBL" id="PZA12624.1"/>
    </source>
</evidence>
<dbReference type="PANTHER" id="PTHR11712">
    <property type="entry name" value="POLYKETIDE SYNTHASE-RELATED"/>
    <property type="match status" value="1"/>
</dbReference>
<dbReference type="Proteomes" id="UP000248134">
    <property type="component" value="Unassembled WGS sequence"/>
</dbReference>
<dbReference type="SUPFAM" id="SSF53901">
    <property type="entry name" value="Thiolase-like"/>
    <property type="match status" value="2"/>
</dbReference>
<dbReference type="InterPro" id="IPR000794">
    <property type="entry name" value="Beta-ketoacyl_synthase"/>
</dbReference>
<dbReference type="GO" id="GO:0004315">
    <property type="term" value="F:3-oxoacyl-[acyl-carrier-protein] synthase activity"/>
    <property type="evidence" value="ECO:0007669"/>
    <property type="project" value="TreeGrafter"/>
</dbReference>
<keyword evidence="1" id="KW-0808">Transferase</keyword>
<dbReference type="GO" id="GO:0006633">
    <property type="term" value="P:fatty acid biosynthetic process"/>
    <property type="evidence" value="ECO:0007669"/>
    <property type="project" value="TreeGrafter"/>
</dbReference>
<dbReference type="InterPro" id="IPR014030">
    <property type="entry name" value="Ketoacyl_synth_N"/>
</dbReference>
<evidence type="ECO:0000256" key="1">
    <source>
        <dbReference type="ARBA" id="ARBA00022679"/>
    </source>
</evidence>